<gene>
    <name evidence="2" type="ORF">P170DRAFT_513285</name>
</gene>
<sequence>MPRAPKTPRNQRDAGSSSTRTRRRPHFEFGYSEDRQILLAYLSLVSERPDMREVYRILANEAYSLGQLKYTTPPSLQLPPFCASKSIANAFQLPANRKQVSFLHEMSRELRNDRMQRKEHSRLAAEAGDESDSDSGTVIEAPTPSQSSETSVSMTPETPAYSRHHQVRDATPVGQRHEARSTGRRGRARDSGPEPRRGVSTHNLRRQTVRDNYRSARDVDDRPRGNREDALPPRQPLRGRRESARSSRDQGRNRSSPTPGPAFHIPVMQLRPMSSR</sequence>
<feature type="compositionally biased region" description="Basic and acidic residues" evidence="1">
    <location>
        <begin position="188"/>
        <end position="197"/>
    </location>
</feature>
<keyword evidence="3" id="KW-1185">Reference proteome</keyword>
<evidence type="ECO:0000313" key="2">
    <source>
        <dbReference type="EMBL" id="PLB45258.1"/>
    </source>
</evidence>
<accession>A0A2I2FX90</accession>
<proteinExistence type="predicted"/>
<dbReference type="EMBL" id="MSFO01000008">
    <property type="protein sequence ID" value="PLB45258.1"/>
    <property type="molecule type" value="Genomic_DNA"/>
</dbReference>
<organism evidence="2 3">
    <name type="scientific">Aspergillus steynii IBT 23096</name>
    <dbReference type="NCBI Taxonomy" id="1392250"/>
    <lineage>
        <taxon>Eukaryota</taxon>
        <taxon>Fungi</taxon>
        <taxon>Dikarya</taxon>
        <taxon>Ascomycota</taxon>
        <taxon>Pezizomycotina</taxon>
        <taxon>Eurotiomycetes</taxon>
        <taxon>Eurotiomycetidae</taxon>
        <taxon>Eurotiales</taxon>
        <taxon>Aspergillaceae</taxon>
        <taxon>Aspergillus</taxon>
        <taxon>Aspergillus subgen. Circumdati</taxon>
    </lineage>
</organism>
<dbReference type="Proteomes" id="UP000234275">
    <property type="component" value="Unassembled WGS sequence"/>
</dbReference>
<dbReference type="VEuPathDB" id="FungiDB:P170DRAFT_513285"/>
<dbReference type="RefSeq" id="XP_024700560.1">
    <property type="nucleotide sequence ID" value="XM_024855091.1"/>
</dbReference>
<feature type="compositionally biased region" description="Basic and acidic residues" evidence="1">
    <location>
        <begin position="113"/>
        <end position="123"/>
    </location>
</feature>
<dbReference type="AlphaFoldDB" id="A0A2I2FX90"/>
<evidence type="ECO:0000313" key="3">
    <source>
        <dbReference type="Proteomes" id="UP000234275"/>
    </source>
</evidence>
<reference evidence="2 3" key="1">
    <citation type="submission" date="2016-12" db="EMBL/GenBank/DDBJ databases">
        <title>The genomes of Aspergillus section Nigri reveals drivers in fungal speciation.</title>
        <authorList>
            <consortium name="DOE Joint Genome Institute"/>
            <person name="Vesth T.C."/>
            <person name="Nybo J."/>
            <person name="Theobald S."/>
            <person name="Brandl J."/>
            <person name="Frisvad J.C."/>
            <person name="Nielsen K.F."/>
            <person name="Lyhne E.K."/>
            <person name="Kogle M.E."/>
            <person name="Kuo A."/>
            <person name="Riley R."/>
            <person name="Clum A."/>
            <person name="Nolan M."/>
            <person name="Lipzen A."/>
            <person name="Salamov A."/>
            <person name="Henrissat B."/>
            <person name="Wiebenga A."/>
            <person name="De Vries R.P."/>
            <person name="Grigoriev I.V."/>
            <person name="Mortensen U.H."/>
            <person name="Andersen M.R."/>
            <person name="Baker S.E."/>
        </authorList>
    </citation>
    <scope>NUCLEOTIDE SEQUENCE [LARGE SCALE GENOMIC DNA]</scope>
    <source>
        <strain evidence="2 3">IBT 23096</strain>
    </source>
</reference>
<feature type="region of interest" description="Disordered" evidence="1">
    <location>
        <begin position="1"/>
        <end position="26"/>
    </location>
</feature>
<feature type="compositionally biased region" description="Basic and acidic residues" evidence="1">
    <location>
        <begin position="208"/>
        <end position="231"/>
    </location>
</feature>
<dbReference type="GeneID" id="36562797"/>
<evidence type="ECO:0000256" key="1">
    <source>
        <dbReference type="SAM" id="MobiDB-lite"/>
    </source>
</evidence>
<protein>
    <submittedName>
        <fullName evidence="2">Uncharacterized protein</fullName>
    </submittedName>
</protein>
<feature type="compositionally biased region" description="Basic and acidic residues" evidence="1">
    <location>
        <begin position="239"/>
        <end position="252"/>
    </location>
</feature>
<comment type="caution">
    <text evidence="2">The sequence shown here is derived from an EMBL/GenBank/DDBJ whole genome shotgun (WGS) entry which is preliminary data.</text>
</comment>
<name>A0A2I2FX90_9EURO</name>
<feature type="compositionally biased region" description="Polar residues" evidence="1">
    <location>
        <begin position="143"/>
        <end position="156"/>
    </location>
</feature>
<feature type="region of interest" description="Disordered" evidence="1">
    <location>
        <begin position="113"/>
        <end position="276"/>
    </location>
</feature>